<comment type="caution">
    <text evidence="4">The sequence shown here is derived from an EMBL/GenBank/DDBJ whole genome shotgun (WGS) entry which is preliminary data.</text>
</comment>
<sequence length="104" mass="11360">ILLEAVKTGNLKAVSCAISHRADAILYLEQPAEYGFRGTFLHVAARHGHHNIIDCLLKAGVDVDDPGFFGEPPIHVALEYNHVEFVRKLINSGAELESALVESL</sequence>
<dbReference type="Gene3D" id="1.25.40.20">
    <property type="entry name" value="Ankyrin repeat-containing domain"/>
    <property type="match status" value="1"/>
</dbReference>
<dbReference type="SUPFAM" id="SSF48403">
    <property type="entry name" value="Ankyrin repeat"/>
    <property type="match status" value="1"/>
</dbReference>
<name>A0AAV2SK79_MEGNR</name>
<evidence type="ECO:0000256" key="2">
    <source>
        <dbReference type="ARBA" id="ARBA00023043"/>
    </source>
</evidence>
<dbReference type="Pfam" id="PF12796">
    <property type="entry name" value="Ank_2"/>
    <property type="match status" value="1"/>
</dbReference>
<evidence type="ECO:0000313" key="4">
    <source>
        <dbReference type="EMBL" id="CAL4211022.1"/>
    </source>
</evidence>
<evidence type="ECO:0000256" key="3">
    <source>
        <dbReference type="PROSITE-ProRule" id="PRU00023"/>
    </source>
</evidence>
<feature type="non-terminal residue" evidence="4">
    <location>
        <position position="1"/>
    </location>
</feature>
<proteinExistence type="predicted"/>
<organism evidence="4 5">
    <name type="scientific">Meganyctiphanes norvegica</name>
    <name type="common">Northern krill</name>
    <name type="synonym">Thysanopoda norvegica</name>
    <dbReference type="NCBI Taxonomy" id="48144"/>
    <lineage>
        <taxon>Eukaryota</taxon>
        <taxon>Metazoa</taxon>
        <taxon>Ecdysozoa</taxon>
        <taxon>Arthropoda</taxon>
        <taxon>Crustacea</taxon>
        <taxon>Multicrustacea</taxon>
        <taxon>Malacostraca</taxon>
        <taxon>Eumalacostraca</taxon>
        <taxon>Eucarida</taxon>
        <taxon>Euphausiacea</taxon>
        <taxon>Euphausiidae</taxon>
        <taxon>Meganyctiphanes</taxon>
    </lineage>
</organism>
<dbReference type="GO" id="GO:0031436">
    <property type="term" value="C:BRCA1-BARD1 complex"/>
    <property type="evidence" value="ECO:0007669"/>
    <property type="project" value="TreeGrafter"/>
</dbReference>
<dbReference type="AlphaFoldDB" id="A0AAV2SK79"/>
<dbReference type="PROSITE" id="PS50088">
    <property type="entry name" value="ANK_REPEAT"/>
    <property type="match status" value="2"/>
</dbReference>
<keyword evidence="1" id="KW-0677">Repeat</keyword>
<dbReference type="PROSITE" id="PS50297">
    <property type="entry name" value="ANK_REP_REGION"/>
    <property type="match status" value="2"/>
</dbReference>
<dbReference type="GO" id="GO:0085020">
    <property type="term" value="P:protein K6-linked ubiquitination"/>
    <property type="evidence" value="ECO:0007669"/>
    <property type="project" value="TreeGrafter"/>
</dbReference>
<reference evidence="4 5" key="1">
    <citation type="submission" date="2024-05" db="EMBL/GenBank/DDBJ databases">
        <authorList>
            <person name="Wallberg A."/>
        </authorList>
    </citation>
    <scope>NUCLEOTIDE SEQUENCE [LARGE SCALE GENOMIC DNA]</scope>
</reference>
<protein>
    <recommendedName>
        <fullName evidence="6">Ankyrin repeat protein</fullName>
    </recommendedName>
</protein>
<keyword evidence="5" id="KW-1185">Reference proteome</keyword>
<evidence type="ECO:0000256" key="1">
    <source>
        <dbReference type="ARBA" id="ARBA00022737"/>
    </source>
</evidence>
<evidence type="ECO:0008006" key="6">
    <source>
        <dbReference type="Google" id="ProtNLM"/>
    </source>
</evidence>
<dbReference type="PANTHER" id="PTHR24171">
    <property type="entry name" value="ANKYRIN REPEAT DOMAIN-CONTAINING PROTEIN 39-RELATED"/>
    <property type="match status" value="1"/>
</dbReference>
<dbReference type="GO" id="GO:0004842">
    <property type="term" value="F:ubiquitin-protein transferase activity"/>
    <property type="evidence" value="ECO:0007669"/>
    <property type="project" value="TreeGrafter"/>
</dbReference>
<keyword evidence="2 3" id="KW-0040">ANK repeat</keyword>
<feature type="repeat" description="ANK" evidence="3">
    <location>
        <begin position="36"/>
        <end position="64"/>
    </location>
</feature>
<dbReference type="Proteomes" id="UP001497623">
    <property type="component" value="Unassembled WGS sequence"/>
</dbReference>
<feature type="repeat" description="ANK" evidence="3">
    <location>
        <begin position="69"/>
        <end position="97"/>
    </location>
</feature>
<dbReference type="InterPro" id="IPR002110">
    <property type="entry name" value="Ankyrin_rpt"/>
</dbReference>
<evidence type="ECO:0000313" key="5">
    <source>
        <dbReference type="Proteomes" id="UP001497623"/>
    </source>
</evidence>
<accession>A0AAV2SK79</accession>
<gene>
    <name evidence="4" type="ORF">MNOR_LOCUS38372</name>
</gene>
<dbReference type="InterPro" id="IPR036770">
    <property type="entry name" value="Ankyrin_rpt-contain_sf"/>
</dbReference>
<dbReference type="GO" id="GO:0070531">
    <property type="term" value="C:BRCA1-A complex"/>
    <property type="evidence" value="ECO:0007669"/>
    <property type="project" value="TreeGrafter"/>
</dbReference>
<feature type="non-terminal residue" evidence="4">
    <location>
        <position position="104"/>
    </location>
</feature>
<dbReference type="PANTHER" id="PTHR24171:SF8">
    <property type="entry name" value="BRCA1-ASSOCIATED RING DOMAIN PROTEIN 1"/>
    <property type="match status" value="1"/>
</dbReference>
<dbReference type="SMART" id="SM00248">
    <property type="entry name" value="ANK"/>
    <property type="match status" value="2"/>
</dbReference>
<dbReference type="EMBL" id="CAXKWB010086350">
    <property type="protein sequence ID" value="CAL4211022.1"/>
    <property type="molecule type" value="Genomic_DNA"/>
</dbReference>